<sequence length="80" mass="8489">MDSGCSDERAFSPTSPKLRPAKVQNKIAAADVASQLRAREPLCRGKELVDSAESFDACVAEEFPEIGASGSVYGRDDAGR</sequence>
<reference evidence="2 3" key="1">
    <citation type="submission" date="2016-04" db="EMBL/GenBank/DDBJ databases">
        <title>Peptidophaga gingivicola gen. nov., sp. nov., isolated from human subgingival plaque.</title>
        <authorList>
            <person name="Beall C.J."/>
            <person name="Mokrzan E.M."/>
            <person name="Griffen A.L."/>
            <person name="Leys E.J."/>
        </authorList>
    </citation>
    <scope>NUCLEOTIDE SEQUENCE [LARGE SCALE GENOMIC DNA]</scope>
    <source>
        <strain evidence="2 3">BA112</strain>
    </source>
</reference>
<dbReference type="Proteomes" id="UP000078368">
    <property type="component" value="Unassembled WGS sequence"/>
</dbReference>
<dbReference type="AlphaFoldDB" id="A0A179B4T9"/>
<dbReference type="RefSeq" id="WP_064231208.1">
    <property type="nucleotide sequence ID" value="NZ_LVZK01000001.1"/>
</dbReference>
<keyword evidence="3" id="KW-1185">Reference proteome</keyword>
<evidence type="ECO:0000313" key="2">
    <source>
        <dbReference type="EMBL" id="OAP86389.1"/>
    </source>
</evidence>
<dbReference type="OrthoDB" id="7845843at2"/>
<protein>
    <submittedName>
        <fullName evidence="2">Uncharacterized protein</fullName>
    </submittedName>
</protein>
<name>A0A179B4T9_9ACTO</name>
<feature type="region of interest" description="Disordered" evidence="1">
    <location>
        <begin position="1"/>
        <end position="21"/>
    </location>
</feature>
<organism evidence="2 3">
    <name type="scientific">Peptidiphaga gingivicola</name>
    <dbReference type="NCBI Taxonomy" id="2741497"/>
    <lineage>
        <taxon>Bacteria</taxon>
        <taxon>Bacillati</taxon>
        <taxon>Actinomycetota</taxon>
        <taxon>Actinomycetes</taxon>
        <taxon>Actinomycetales</taxon>
        <taxon>Actinomycetaceae</taxon>
        <taxon>Peptidiphaga</taxon>
    </lineage>
</organism>
<feature type="compositionally biased region" description="Basic and acidic residues" evidence="1">
    <location>
        <begin position="1"/>
        <end position="10"/>
    </location>
</feature>
<evidence type="ECO:0000256" key="1">
    <source>
        <dbReference type="SAM" id="MobiDB-lite"/>
    </source>
</evidence>
<gene>
    <name evidence="2" type="ORF">A4H34_04375</name>
</gene>
<proteinExistence type="predicted"/>
<accession>A0A179B4T9</accession>
<comment type="caution">
    <text evidence="2">The sequence shown here is derived from an EMBL/GenBank/DDBJ whole genome shotgun (WGS) entry which is preliminary data.</text>
</comment>
<dbReference type="STRING" id="1823756.A4H34_04375"/>
<dbReference type="EMBL" id="LVZK01000001">
    <property type="protein sequence ID" value="OAP86389.1"/>
    <property type="molecule type" value="Genomic_DNA"/>
</dbReference>
<evidence type="ECO:0000313" key="3">
    <source>
        <dbReference type="Proteomes" id="UP000078368"/>
    </source>
</evidence>